<dbReference type="EMBL" id="JAHESD010000059">
    <property type="protein sequence ID" value="MBT1705553.1"/>
    <property type="molecule type" value="Genomic_DNA"/>
</dbReference>
<protein>
    <submittedName>
        <fullName evidence="1">Uncharacterized protein</fullName>
    </submittedName>
</protein>
<sequence>MKSVRIASTVKHIEEGDERVTLFRIQEILSEHRTMLITGILTDLPTYLQFKFYTKVDKAMQDLLRDKLMDLSNSKVNLDRYLEIVHEIEKNINYRVPSQEFFKEIDLLLDSVLNPTQLKLVR</sequence>
<proteinExistence type="predicted"/>
<accession>A0ABS5VVT8</accession>
<comment type="caution">
    <text evidence="1">The sequence shown here is derived from an EMBL/GenBank/DDBJ whole genome shotgun (WGS) entry which is preliminary data.</text>
</comment>
<name>A0ABS5VVT8_9BACT</name>
<keyword evidence="2" id="KW-1185">Reference proteome</keyword>
<gene>
    <name evidence="1" type="ORF">KK060_19840</name>
</gene>
<evidence type="ECO:0000313" key="2">
    <source>
        <dbReference type="Proteomes" id="UP000772618"/>
    </source>
</evidence>
<reference evidence="1 2" key="1">
    <citation type="submission" date="2021-05" db="EMBL/GenBank/DDBJ databases">
        <title>A Polyphasic approach of four new species of the genus Ohtaekwangia: Ohtaekwangia histidinii sp. nov., Ohtaekwangia cretensis sp. nov., Ohtaekwangia indiensis sp. nov., Ohtaekwangia reichenbachii sp. nov. from diverse environment.</title>
        <authorList>
            <person name="Octaviana S."/>
        </authorList>
    </citation>
    <scope>NUCLEOTIDE SEQUENCE [LARGE SCALE GENOMIC DNA]</scope>
    <source>
        <strain evidence="1 2">PWU20</strain>
    </source>
</reference>
<dbReference type="RefSeq" id="WP_254155498.1">
    <property type="nucleotide sequence ID" value="NZ_JAHESD010000059.1"/>
</dbReference>
<dbReference type="Proteomes" id="UP000772618">
    <property type="component" value="Unassembled WGS sequence"/>
</dbReference>
<organism evidence="1 2">
    <name type="scientific">Chryseosolibacter indicus</name>
    <dbReference type="NCBI Taxonomy" id="2782351"/>
    <lineage>
        <taxon>Bacteria</taxon>
        <taxon>Pseudomonadati</taxon>
        <taxon>Bacteroidota</taxon>
        <taxon>Cytophagia</taxon>
        <taxon>Cytophagales</taxon>
        <taxon>Chryseotaleaceae</taxon>
        <taxon>Chryseosolibacter</taxon>
    </lineage>
</organism>
<evidence type="ECO:0000313" key="1">
    <source>
        <dbReference type="EMBL" id="MBT1705553.1"/>
    </source>
</evidence>